<keyword evidence="4" id="KW-0175">Coiled coil</keyword>
<keyword evidence="9" id="KW-1185">Reference proteome</keyword>
<dbReference type="InterPro" id="IPR035965">
    <property type="entry name" value="PAS-like_dom_sf"/>
</dbReference>
<dbReference type="InterPro" id="IPR003660">
    <property type="entry name" value="HAMP_dom"/>
</dbReference>
<evidence type="ECO:0008006" key="10">
    <source>
        <dbReference type="Google" id="ProtNLM"/>
    </source>
</evidence>
<keyword evidence="1 3" id="KW-0807">Transducer</keyword>
<evidence type="ECO:0000256" key="4">
    <source>
        <dbReference type="SAM" id="Coils"/>
    </source>
</evidence>
<dbReference type="SUPFAM" id="SSF55785">
    <property type="entry name" value="PYP-like sensor domain (PAS domain)"/>
    <property type="match status" value="1"/>
</dbReference>
<organism evidence="8 9">
    <name type="scientific">Desulfoplanes formicivorans</name>
    <dbReference type="NCBI Taxonomy" id="1592317"/>
    <lineage>
        <taxon>Bacteria</taxon>
        <taxon>Pseudomonadati</taxon>
        <taxon>Thermodesulfobacteriota</taxon>
        <taxon>Desulfovibrionia</taxon>
        <taxon>Desulfovibrionales</taxon>
        <taxon>Desulfoplanaceae</taxon>
        <taxon>Desulfoplanes</taxon>
    </lineage>
</organism>
<evidence type="ECO:0000259" key="6">
    <source>
        <dbReference type="PROSITE" id="PS50111"/>
    </source>
</evidence>
<dbReference type="InterPro" id="IPR000014">
    <property type="entry name" value="PAS"/>
</dbReference>
<feature type="coiled-coil region" evidence="4">
    <location>
        <begin position="566"/>
        <end position="614"/>
    </location>
</feature>
<proteinExistence type="inferred from homology"/>
<accession>A0A194AKN1</accession>
<dbReference type="PANTHER" id="PTHR32089">
    <property type="entry name" value="METHYL-ACCEPTING CHEMOTAXIS PROTEIN MCPB"/>
    <property type="match status" value="1"/>
</dbReference>
<dbReference type="SMART" id="SM00283">
    <property type="entry name" value="MA"/>
    <property type="match status" value="1"/>
</dbReference>
<dbReference type="InterPro" id="IPR004089">
    <property type="entry name" value="MCPsignal_dom"/>
</dbReference>
<dbReference type="GO" id="GO:0016020">
    <property type="term" value="C:membrane"/>
    <property type="evidence" value="ECO:0007669"/>
    <property type="project" value="InterPro"/>
</dbReference>
<protein>
    <recommendedName>
        <fullName evidence="10">Methyl-accepting chemotaxis protein</fullName>
    </recommendedName>
</protein>
<keyword evidence="5" id="KW-0812">Transmembrane</keyword>
<keyword evidence="5" id="KW-1133">Transmembrane helix</keyword>
<dbReference type="RefSeq" id="WP_141721138.1">
    <property type="nucleotide sequence ID" value="NZ_BDFE01000020.1"/>
</dbReference>
<name>A0A194AKN1_9BACT</name>
<dbReference type="Gene3D" id="1.20.120.1530">
    <property type="match status" value="1"/>
</dbReference>
<comment type="similarity">
    <text evidence="2">Belongs to the methyl-accepting chemotaxis (MCP) protein family.</text>
</comment>
<dbReference type="CDD" id="cd00130">
    <property type="entry name" value="PAS"/>
    <property type="match status" value="1"/>
</dbReference>
<evidence type="ECO:0000256" key="1">
    <source>
        <dbReference type="ARBA" id="ARBA00023224"/>
    </source>
</evidence>
<sequence length="830" mass="88900">MSFFGKMRIFQRYMVLLVVTTILLVCVVFIGHRGFVILGNQMDTYVSWSDMDMVMNEDITQNILMSGNAFRLYQADPSEKNHAEVETHLAAATKGVQDWMGMLGEQPNIRKMAASVASDLDGIAKTMQSYRTAREEHSQVLAQVRKLAGDMVEQATRLHGDVIVPASEQAASREDMSGVVYWNDLGMTLHDLVIARILQLAAAVHEYGGASDAAHQASLEASLQAARKGVAQWGDTARKKAALQEASGFMERSCDALQGEVNTLIALNRTIASLETSMETVMHTMIMTAGTIMNEHIDPAKQAAAVAAGNLRTGILGQLLLVGTIALTLLVVLVLAFAVHESSAVKQLSTLAHAMARGDFKTDISLDQKNELGEIGRALASIKVSITGVVNECEQLTDMAESGRLDRRADVAAFQGAYAYMIHNINAIVDVFEVLLDNLPLGVMIRSGNRDVLYMNDMAKTLVGTKEIKGRKCEELIRTDDCTNGRCASDRCLQTARVETSETTARPVTGEYEIAYSAVPMVSRSGEVKGVCEVVVDQSAIKAAHKTMLQVAEQAGIISDRVASAAEELSAQVEQVTRGAEIQQERVAETATSMEEMNATVLEVARNASEATKQSDNARVKATEGAALVDRVIQAINKVNTVAKSLQGDMNLLSERAEAIGGVMTVITDIADQTNLLALNAAIEAARAGEAGRGFAVVADEVRKLAEKTMSATNEVGNSIRAIQQAAETNAGHVKGAAKSVAEATELVSESGEALTEIVTLSTESSHLISGIAIAAEQQSATSEEINRAIEAVNTIVTETTDGMVQSAEAIQELARMAVELKTLLDSLKG</sequence>
<dbReference type="PROSITE" id="PS50885">
    <property type="entry name" value="HAMP"/>
    <property type="match status" value="1"/>
</dbReference>
<dbReference type="PANTHER" id="PTHR32089:SF112">
    <property type="entry name" value="LYSOZYME-LIKE PROTEIN-RELATED"/>
    <property type="match status" value="1"/>
</dbReference>
<dbReference type="EMBL" id="BDFE01000020">
    <property type="protein sequence ID" value="GAU09873.1"/>
    <property type="molecule type" value="Genomic_DNA"/>
</dbReference>
<feature type="transmembrane region" description="Helical" evidence="5">
    <location>
        <begin position="12"/>
        <end position="32"/>
    </location>
</feature>
<comment type="caution">
    <text evidence="8">The sequence shown here is derived from an EMBL/GenBank/DDBJ whole genome shotgun (WGS) entry which is preliminary data.</text>
</comment>
<gene>
    <name evidence="8" type="ORF">DPF_2609</name>
</gene>
<dbReference type="GO" id="GO:0007165">
    <property type="term" value="P:signal transduction"/>
    <property type="evidence" value="ECO:0007669"/>
    <property type="project" value="UniProtKB-KW"/>
</dbReference>
<evidence type="ECO:0000256" key="3">
    <source>
        <dbReference type="PROSITE-ProRule" id="PRU00284"/>
    </source>
</evidence>
<keyword evidence="5" id="KW-0472">Membrane</keyword>
<reference evidence="9" key="1">
    <citation type="submission" date="2016-06" db="EMBL/GenBank/DDBJ databases">
        <title>Draft genome sequence of Desulfoplanes formicivorans strain Pf12B.</title>
        <authorList>
            <person name="Watanabe M."/>
            <person name="Kojima H."/>
            <person name="Fukui M."/>
        </authorList>
    </citation>
    <scope>NUCLEOTIDE SEQUENCE [LARGE SCALE GENOMIC DNA]</scope>
    <source>
        <strain evidence="9">Pf12B</strain>
    </source>
</reference>
<dbReference type="Pfam" id="PF00015">
    <property type="entry name" value="MCPsignal"/>
    <property type="match status" value="1"/>
</dbReference>
<dbReference type="OrthoDB" id="9816383at2"/>
<dbReference type="CDD" id="cd06225">
    <property type="entry name" value="HAMP"/>
    <property type="match status" value="1"/>
</dbReference>
<feature type="domain" description="Methyl-accepting transducer" evidence="6">
    <location>
        <begin position="558"/>
        <end position="794"/>
    </location>
</feature>
<dbReference type="SUPFAM" id="SSF58104">
    <property type="entry name" value="Methyl-accepting chemotaxis protein (MCP) signaling domain"/>
    <property type="match status" value="1"/>
</dbReference>
<evidence type="ECO:0000313" key="9">
    <source>
        <dbReference type="Proteomes" id="UP000095200"/>
    </source>
</evidence>
<dbReference type="AlphaFoldDB" id="A0A194AKN1"/>
<evidence type="ECO:0000256" key="2">
    <source>
        <dbReference type="ARBA" id="ARBA00029447"/>
    </source>
</evidence>
<feature type="domain" description="HAMP" evidence="7">
    <location>
        <begin position="344"/>
        <end position="391"/>
    </location>
</feature>
<dbReference type="CDD" id="cd11386">
    <property type="entry name" value="MCP_signal"/>
    <property type="match status" value="1"/>
</dbReference>
<dbReference type="Gene3D" id="3.30.450.20">
    <property type="entry name" value="PAS domain"/>
    <property type="match status" value="1"/>
</dbReference>
<dbReference type="Proteomes" id="UP000095200">
    <property type="component" value="Unassembled WGS sequence"/>
</dbReference>
<feature type="transmembrane region" description="Helical" evidence="5">
    <location>
        <begin position="319"/>
        <end position="339"/>
    </location>
</feature>
<dbReference type="PROSITE" id="PS50111">
    <property type="entry name" value="CHEMOTAXIS_TRANSDUC_2"/>
    <property type="match status" value="1"/>
</dbReference>
<evidence type="ECO:0000313" key="8">
    <source>
        <dbReference type="EMBL" id="GAU09873.1"/>
    </source>
</evidence>
<dbReference type="STRING" id="1592317.DPF_2609"/>
<dbReference type="InterPro" id="IPR013656">
    <property type="entry name" value="PAS_4"/>
</dbReference>
<evidence type="ECO:0000259" key="7">
    <source>
        <dbReference type="PROSITE" id="PS50885"/>
    </source>
</evidence>
<dbReference type="Pfam" id="PF08448">
    <property type="entry name" value="PAS_4"/>
    <property type="match status" value="1"/>
</dbReference>
<dbReference type="Gene3D" id="1.10.287.950">
    <property type="entry name" value="Methyl-accepting chemotaxis protein"/>
    <property type="match status" value="1"/>
</dbReference>
<evidence type="ECO:0000256" key="5">
    <source>
        <dbReference type="SAM" id="Phobius"/>
    </source>
</evidence>